<reference evidence="2" key="2">
    <citation type="submission" date="2025-09" db="UniProtKB">
        <authorList>
            <consortium name="Ensembl"/>
        </authorList>
    </citation>
    <scope>IDENTIFICATION</scope>
</reference>
<evidence type="ECO:0000313" key="3">
    <source>
        <dbReference type="Proteomes" id="UP000694419"/>
    </source>
</evidence>
<accession>A0A8C3KHM7</accession>
<evidence type="ECO:0000313" key="2">
    <source>
        <dbReference type="Ensembl" id="ENSCPGP00000021388.1"/>
    </source>
</evidence>
<feature type="compositionally biased region" description="Basic and acidic residues" evidence="1">
    <location>
        <begin position="31"/>
        <end position="51"/>
    </location>
</feature>
<evidence type="ECO:0000256" key="1">
    <source>
        <dbReference type="SAM" id="MobiDB-lite"/>
    </source>
</evidence>
<sequence>MAAERRLPSLEEFAGQSWSAWVERAGPPADTGERTDGRTDGRGGGGYRREGMGGGGAVNGAAPAGWWHLIGTLGM</sequence>
<reference evidence="2" key="1">
    <citation type="submission" date="2025-08" db="UniProtKB">
        <authorList>
            <consortium name="Ensembl"/>
        </authorList>
    </citation>
    <scope>IDENTIFICATION</scope>
</reference>
<keyword evidence="3" id="KW-1185">Reference proteome</keyword>
<organism evidence="2 3">
    <name type="scientific">Calidris pygmaea</name>
    <name type="common">Spoon-billed sandpiper</name>
    <dbReference type="NCBI Taxonomy" id="425635"/>
    <lineage>
        <taxon>Eukaryota</taxon>
        <taxon>Metazoa</taxon>
        <taxon>Chordata</taxon>
        <taxon>Craniata</taxon>
        <taxon>Vertebrata</taxon>
        <taxon>Euteleostomi</taxon>
        <taxon>Archelosauria</taxon>
        <taxon>Archosauria</taxon>
        <taxon>Dinosauria</taxon>
        <taxon>Saurischia</taxon>
        <taxon>Theropoda</taxon>
        <taxon>Coelurosauria</taxon>
        <taxon>Aves</taxon>
        <taxon>Neognathae</taxon>
        <taxon>Neoaves</taxon>
        <taxon>Charadriiformes</taxon>
        <taxon>Scolopacidae</taxon>
        <taxon>Calidris</taxon>
    </lineage>
</organism>
<name>A0A8C3KHM7_9CHAR</name>
<dbReference type="AlphaFoldDB" id="A0A8C3KHM7"/>
<dbReference type="Ensembl" id="ENSCPGT00000023424.1">
    <property type="protein sequence ID" value="ENSCPGP00000021388.1"/>
    <property type="gene ID" value="ENSCPGG00000014933.1"/>
</dbReference>
<proteinExistence type="predicted"/>
<feature type="region of interest" description="Disordered" evidence="1">
    <location>
        <begin position="18"/>
        <end position="62"/>
    </location>
</feature>
<protein>
    <submittedName>
        <fullName evidence="2">Uncharacterized protein</fullName>
    </submittedName>
</protein>
<dbReference type="Proteomes" id="UP000694419">
    <property type="component" value="Unplaced"/>
</dbReference>